<dbReference type="EMBL" id="CAKOES020001219">
    <property type="protein sequence ID" value="CAH2330767.1"/>
    <property type="molecule type" value="Genomic_DNA"/>
</dbReference>
<keyword evidence="3" id="KW-1185">Reference proteome</keyword>
<accession>A0AAD1WZD0</accession>
<feature type="region of interest" description="Disordered" evidence="1">
    <location>
        <begin position="49"/>
        <end position="71"/>
    </location>
</feature>
<dbReference type="AlphaFoldDB" id="A0AAD1WZD0"/>
<protein>
    <submittedName>
        <fullName evidence="2">Uncharacterized protein</fullName>
    </submittedName>
</protein>
<comment type="caution">
    <text evidence="2">The sequence shown here is derived from an EMBL/GenBank/DDBJ whole genome shotgun (WGS) entry which is preliminary data.</text>
</comment>
<feature type="compositionally biased region" description="Basic and acidic residues" evidence="1">
    <location>
        <begin position="49"/>
        <end position="63"/>
    </location>
</feature>
<organism evidence="2 3">
    <name type="scientific">Pelobates cultripes</name>
    <name type="common">Western spadefoot toad</name>
    <dbReference type="NCBI Taxonomy" id="61616"/>
    <lineage>
        <taxon>Eukaryota</taxon>
        <taxon>Metazoa</taxon>
        <taxon>Chordata</taxon>
        <taxon>Craniata</taxon>
        <taxon>Vertebrata</taxon>
        <taxon>Euteleostomi</taxon>
        <taxon>Amphibia</taxon>
        <taxon>Batrachia</taxon>
        <taxon>Anura</taxon>
        <taxon>Pelobatoidea</taxon>
        <taxon>Pelobatidae</taxon>
        <taxon>Pelobates</taxon>
    </lineage>
</organism>
<evidence type="ECO:0000313" key="2">
    <source>
        <dbReference type="EMBL" id="CAH2330767.1"/>
    </source>
</evidence>
<evidence type="ECO:0000256" key="1">
    <source>
        <dbReference type="SAM" id="MobiDB-lite"/>
    </source>
</evidence>
<evidence type="ECO:0000313" key="3">
    <source>
        <dbReference type="Proteomes" id="UP001295444"/>
    </source>
</evidence>
<gene>
    <name evidence="2" type="ORF">PECUL_23A053934</name>
</gene>
<sequence length="71" mass="7378">MAPTSPAQEGPAASALERISEEIRTMMAAMATKADLLILTTTIQDALRAEMAGHQHGGDDTGRPHPGPGAR</sequence>
<proteinExistence type="predicted"/>
<dbReference type="Proteomes" id="UP001295444">
    <property type="component" value="Unassembled WGS sequence"/>
</dbReference>
<reference evidence="2" key="1">
    <citation type="submission" date="2022-03" db="EMBL/GenBank/DDBJ databases">
        <authorList>
            <person name="Alioto T."/>
            <person name="Alioto T."/>
            <person name="Gomez Garrido J."/>
        </authorList>
    </citation>
    <scope>NUCLEOTIDE SEQUENCE</scope>
</reference>
<name>A0AAD1WZD0_PELCU</name>